<gene>
    <name evidence="1" type="ORF">E6C27_scaffold128G002810</name>
</gene>
<dbReference type="Proteomes" id="UP000321393">
    <property type="component" value="Unassembled WGS sequence"/>
</dbReference>
<dbReference type="AlphaFoldDB" id="A0A5A7TIV5"/>
<name>A0A5A7TIV5_CUCMM</name>
<accession>A0A5A7TIV5</accession>
<comment type="caution">
    <text evidence="1">The sequence shown here is derived from an EMBL/GenBank/DDBJ whole genome shotgun (WGS) entry which is preliminary data.</text>
</comment>
<organism evidence="1 2">
    <name type="scientific">Cucumis melo var. makuwa</name>
    <name type="common">Oriental melon</name>
    <dbReference type="NCBI Taxonomy" id="1194695"/>
    <lineage>
        <taxon>Eukaryota</taxon>
        <taxon>Viridiplantae</taxon>
        <taxon>Streptophyta</taxon>
        <taxon>Embryophyta</taxon>
        <taxon>Tracheophyta</taxon>
        <taxon>Spermatophyta</taxon>
        <taxon>Magnoliopsida</taxon>
        <taxon>eudicotyledons</taxon>
        <taxon>Gunneridae</taxon>
        <taxon>Pentapetalae</taxon>
        <taxon>rosids</taxon>
        <taxon>fabids</taxon>
        <taxon>Cucurbitales</taxon>
        <taxon>Cucurbitaceae</taxon>
        <taxon>Benincaseae</taxon>
        <taxon>Cucumis</taxon>
    </lineage>
</organism>
<reference evidence="1 2" key="1">
    <citation type="submission" date="2019-08" db="EMBL/GenBank/DDBJ databases">
        <title>Draft genome sequences of two oriental melons (Cucumis melo L. var makuwa).</title>
        <authorList>
            <person name="Kwon S.-Y."/>
        </authorList>
    </citation>
    <scope>NUCLEOTIDE SEQUENCE [LARGE SCALE GENOMIC DNA]</scope>
    <source>
        <strain evidence="2">cv. SW 3</strain>
        <tissue evidence="1">Leaf</tissue>
    </source>
</reference>
<dbReference type="EMBL" id="SSTE01016683">
    <property type="protein sequence ID" value="KAA0041289.1"/>
    <property type="molecule type" value="Genomic_DNA"/>
</dbReference>
<proteinExistence type="predicted"/>
<evidence type="ECO:0000313" key="2">
    <source>
        <dbReference type="Proteomes" id="UP000321393"/>
    </source>
</evidence>
<evidence type="ECO:0000313" key="1">
    <source>
        <dbReference type="EMBL" id="KAA0041289.1"/>
    </source>
</evidence>
<sequence length="112" mass="12364">MFDTCPPSVGVSKCPTCVRHEQASQTKVSVLLRLSLNRSSFLFLLLLVVDVISKIISMCVEGNVYELLEVGEDRVGLSHLQFAGDTRFLFWRGAAALAFFEETLGLRIIEGG</sequence>
<protein>
    <submittedName>
        <fullName evidence="1">Uncharacterized protein</fullName>
    </submittedName>
</protein>